<keyword evidence="7" id="KW-0812">Transmembrane</keyword>
<dbReference type="InterPro" id="IPR035965">
    <property type="entry name" value="PAS-like_dom_sf"/>
</dbReference>
<keyword evidence="3 5" id="KW-0807">Transducer</keyword>
<dbReference type="PROSITE" id="PS50112">
    <property type="entry name" value="PAS"/>
    <property type="match status" value="1"/>
</dbReference>
<evidence type="ECO:0000256" key="1">
    <source>
        <dbReference type="ARBA" id="ARBA00004370"/>
    </source>
</evidence>
<keyword evidence="7" id="KW-1133">Transmembrane helix</keyword>
<keyword evidence="12" id="KW-1185">Reference proteome</keyword>
<evidence type="ECO:0000259" key="8">
    <source>
        <dbReference type="PROSITE" id="PS50111"/>
    </source>
</evidence>
<dbReference type="SMART" id="SM00091">
    <property type="entry name" value="PAS"/>
    <property type="match status" value="1"/>
</dbReference>
<evidence type="ECO:0000256" key="2">
    <source>
        <dbReference type="ARBA" id="ARBA00022481"/>
    </source>
</evidence>
<dbReference type="PANTHER" id="PTHR43531">
    <property type="entry name" value="PROTEIN ICFG"/>
    <property type="match status" value="1"/>
</dbReference>
<comment type="subcellular location">
    <subcellularLocation>
        <location evidence="1">Membrane</location>
    </subcellularLocation>
</comment>
<dbReference type="PROSITE" id="PS50885">
    <property type="entry name" value="HAMP"/>
    <property type="match status" value="1"/>
</dbReference>
<reference evidence="11 12" key="1">
    <citation type="journal article" date="2015" name="Int. J. Syst. Evol. Microbiol.">
        <title>Halomonas salicampi sp. nov., a halotolerant and alkalitolerant bacterium isolated from a saltern soil.</title>
        <authorList>
            <person name="Lee J.C."/>
            <person name="Kim Y.S."/>
            <person name="Yun B.S."/>
            <person name="Whang K.S."/>
        </authorList>
    </citation>
    <scope>NUCLEOTIDE SEQUENCE [LARGE SCALE GENOMIC DNA]</scope>
    <source>
        <strain evidence="11 12">BH103</strain>
    </source>
</reference>
<keyword evidence="7" id="KW-0472">Membrane</keyword>
<dbReference type="NCBIfam" id="TIGR00229">
    <property type="entry name" value="sensory_box"/>
    <property type="match status" value="1"/>
</dbReference>
<feature type="domain" description="PAS" evidence="9">
    <location>
        <begin position="25"/>
        <end position="76"/>
    </location>
</feature>
<dbReference type="Gene3D" id="3.30.450.20">
    <property type="entry name" value="PAS domain"/>
    <property type="match status" value="1"/>
</dbReference>
<dbReference type="Pfam" id="PF08447">
    <property type="entry name" value="PAS_3"/>
    <property type="match status" value="1"/>
</dbReference>
<feature type="compositionally biased region" description="Low complexity" evidence="6">
    <location>
        <begin position="449"/>
        <end position="460"/>
    </location>
</feature>
<evidence type="ECO:0000256" key="5">
    <source>
        <dbReference type="PROSITE-ProRule" id="PRU00284"/>
    </source>
</evidence>
<evidence type="ECO:0000256" key="4">
    <source>
        <dbReference type="ARBA" id="ARBA00029447"/>
    </source>
</evidence>
<feature type="transmembrane region" description="Helical" evidence="7">
    <location>
        <begin position="170"/>
        <end position="193"/>
    </location>
</feature>
<proteinExistence type="inferred from homology"/>
<dbReference type="SMART" id="SM00086">
    <property type="entry name" value="PAC"/>
    <property type="match status" value="1"/>
</dbReference>
<feature type="domain" description="Methyl-accepting transducer" evidence="8">
    <location>
        <begin position="425"/>
        <end position="654"/>
    </location>
</feature>
<sequence>MRDNQPVTDKEYALENDDVLISRSDTDGNITYANSDFVTVSGYTYDELIGSPQNLLRHPDMPPQVFKDLWETLKAGHTWQGVLKNRCKNGDYYWVQATVAALRDGDQVVGYTSVQRRATQKAIQRAERVYATICRKGSLRGYKLQRGEIKRTGPVGWMARFSFNSMRAKLMGMVLVAVVLLAVAGSLGVYGLMVSGERLARLNQAGLEDVASLQAIERLLNQEVNALAPAARNPRGVDLQALISTWEESEARMNDRWEQYSNSDQTERQDVTDFRDQLNAIHEGISTTYAALDDGQGFQAFESFNGDVEPTLAALKASADALVARERELAAELMGAAQAGQTQMLIAQAGVLIIGIATMVLLSVLIFRSLLSSLNDARRVTFQIAAGNLATRVNQQRQDELGDLLNSIRTMRASLSSIVGEVDERIQVVTPAAQRIADENEDLASRTEQQASSLQQTASSMDQMTATVQQNTDNARQANKLAMENANATRETGEKMQELVERMEGIAKRSAKMTDIISVIDGIAFQTNILALNASVEAARAGEAGRGFAVVASEVRQLAGRSATAAQEIRELIDASDSEIQSGRKAAGEAETSIEAVVAQVMKVSDLMEEITHASEEQTSGITQINSAVSEMDQVTQQNASRVQSIAEAASQLTNEAHELANVIAAFRLEGGREESIEAALARLERTSHQQAAPRLEHAL</sequence>
<organism evidence="11 12">
    <name type="scientific">Vreelandella salicampi</name>
    <dbReference type="NCBI Taxonomy" id="1449798"/>
    <lineage>
        <taxon>Bacteria</taxon>
        <taxon>Pseudomonadati</taxon>
        <taxon>Pseudomonadota</taxon>
        <taxon>Gammaproteobacteria</taxon>
        <taxon>Oceanospirillales</taxon>
        <taxon>Halomonadaceae</taxon>
        <taxon>Vreelandella</taxon>
    </lineage>
</organism>
<dbReference type="AlphaFoldDB" id="A0A7Z0RWM0"/>
<dbReference type="SMART" id="SM00304">
    <property type="entry name" value="HAMP"/>
    <property type="match status" value="1"/>
</dbReference>
<feature type="transmembrane region" description="Helical" evidence="7">
    <location>
        <begin position="349"/>
        <end position="371"/>
    </location>
</feature>
<dbReference type="InterPro" id="IPR024478">
    <property type="entry name" value="HlyB_4HB_MCP"/>
</dbReference>
<dbReference type="PANTHER" id="PTHR43531:SF14">
    <property type="entry name" value="METHYL-ACCEPTING CHEMOTAXIS PROTEIN I-RELATED"/>
    <property type="match status" value="1"/>
</dbReference>
<feature type="region of interest" description="Disordered" evidence="6">
    <location>
        <begin position="439"/>
        <end position="460"/>
    </location>
</feature>
<dbReference type="PRINTS" id="PR00260">
    <property type="entry name" value="CHEMTRNSDUCR"/>
</dbReference>
<dbReference type="InterPro" id="IPR000014">
    <property type="entry name" value="PAS"/>
</dbReference>
<feature type="domain" description="HAMP" evidence="10">
    <location>
        <begin position="368"/>
        <end position="420"/>
    </location>
</feature>
<dbReference type="Pfam" id="PF12729">
    <property type="entry name" value="4HB_MCP_1"/>
    <property type="match status" value="1"/>
</dbReference>
<dbReference type="Pfam" id="PF00015">
    <property type="entry name" value="MCPsignal"/>
    <property type="match status" value="1"/>
</dbReference>
<evidence type="ECO:0000259" key="9">
    <source>
        <dbReference type="PROSITE" id="PS50112"/>
    </source>
</evidence>
<dbReference type="GO" id="GO:0005886">
    <property type="term" value="C:plasma membrane"/>
    <property type="evidence" value="ECO:0007669"/>
    <property type="project" value="TreeGrafter"/>
</dbReference>
<dbReference type="SUPFAM" id="SSF58104">
    <property type="entry name" value="Methyl-accepting chemotaxis protein (MCP) signaling domain"/>
    <property type="match status" value="1"/>
</dbReference>
<protein>
    <submittedName>
        <fullName evidence="11">PAS domain-containing protein</fullName>
    </submittedName>
</protein>
<dbReference type="PROSITE" id="PS50111">
    <property type="entry name" value="CHEMOTAXIS_TRANSDUC_2"/>
    <property type="match status" value="1"/>
</dbReference>
<dbReference type="GO" id="GO:0004888">
    <property type="term" value="F:transmembrane signaling receptor activity"/>
    <property type="evidence" value="ECO:0007669"/>
    <property type="project" value="InterPro"/>
</dbReference>
<evidence type="ECO:0000313" key="12">
    <source>
        <dbReference type="Proteomes" id="UP000586119"/>
    </source>
</evidence>
<dbReference type="InterPro" id="IPR001610">
    <property type="entry name" value="PAC"/>
</dbReference>
<dbReference type="InterPro" id="IPR051310">
    <property type="entry name" value="MCP_chemotaxis"/>
</dbReference>
<dbReference type="InterPro" id="IPR003660">
    <property type="entry name" value="HAMP_dom"/>
</dbReference>
<dbReference type="GO" id="GO:0007165">
    <property type="term" value="P:signal transduction"/>
    <property type="evidence" value="ECO:0007669"/>
    <property type="project" value="UniProtKB-KW"/>
</dbReference>
<dbReference type="FunFam" id="1.10.287.950:FF:000001">
    <property type="entry name" value="Methyl-accepting chemotaxis sensory transducer"/>
    <property type="match status" value="1"/>
</dbReference>
<evidence type="ECO:0000259" key="10">
    <source>
        <dbReference type="PROSITE" id="PS50885"/>
    </source>
</evidence>
<dbReference type="InterPro" id="IPR004090">
    <property type="entry name" value="Chemotax_Me-accpt_rcpt"/>
</dbReference>
<evidence type="ECO:0000256" key="6">
    <source>
        <dbReference type="SAM" id="MobiDB-lite"/>
    </source>
</evidence>
<dbReference type="CDD" id="cd06225">
    <property type="entry name" value="HAMP"/>
    <property type="match status" value="1"/>
</dbReference>
<dbReference type="InterPro" id="IPR013655">
    <property type="entry name" value="PAS_fold_3"/>
</dbReference>
<comment type="similarity">
    <text evidence="4">Belongs to the methyl-accepting chemotaxis (MCP) protein family.</text>
</comment>
<dbReference type="GO" id="GO:0006935">
    <property type="term" value="P:chemotaxis"/>
    <property type="evidence" value="ECO:0007669"/>
    <property type="project" value="InterPro"/>
</dbReference>
<dbReference type="SUPFAM" id="SSF55785">
    <property type="entry name" value="PYP-like sensor domain (PAS domain)"/>
    <property type="match status" value="1"/>
</dbReference>
<dbReference type="CDD" id="cd00130">
    <property type="entry name" value="PAS"/>
    <property type="match status" value="1"/>
</dbReference>
<evidence type="ECO:0000256" key="7">
    <source>
        <dbReference type="SAM" id="Phobius"/>
    </source>
</evidence>
<gene>
    <name evidence="11" type="ORF">HZS81_16625</name>
</gene>
<dbReference type="CDD" id="cd11386">
    <property type="entry name" value="MCP_signal"/>
    <property type="match status" value="1"/>
</dbReference>
<keyword evidence="2" id="KW-0488">Methylation</keyword>
<dbReference type="Proteomes" id="UP000586119">
    <property type="component" value="Unassembled WGS sequence"/>
</dbReference>
<dbReference type="EMBL" id="JACCDF010000019">
    <property type="protein sequence ID" value="NYS62380.1"/>
    <property type="molecule type" value="Genomic_DNA"/>
</dbReference>
<dbReference type="SMART" id="SM00283">
    <property type="entry name" value="MA"/>
    <property type="match status" value="1"/>
</dbReference>
<dbReference type="RefSeq" id="WP_179931636.1">
    <property type="nucleotide sequence ID" value="NZ_JACCDF010000019.1"/>
</dbReference>
<name>A0A7Z0RWM0_9GAMM</name>
<dbReference type="InterPro" id="IPR004089">
    <property type="entry name" value="MCPsignal_dom"/>
</dbReference>
<dbReference type="Gene3D" id="1.10.287.950">
    <property type="entry name" value="Methyl-accepting chemotaxis protein"/>
    <property type="match status" value="1"/>
</dbReference>
<accession>A0A7Z0RWM0</accession>
<comment type="caution">
    <text evidence="11">The sequence shown here is derived from an EMBL/GenBank/DDBJ whole genome shotgun (WGS) entry which is preliminary data.</text>
</comment>
<evidence type="ECO:0000256" key="3">
    <source>
        <dbReference type="ARBA" id="ARBA00023224"/>
    </source>
</evidence>
<dbReference type="Pfam" id="PF00672">
    <property type="entry name" value="HAMP"/>
    <property type="match status" value="1"/>
</dbReference>
<evidence type="ECO:0000313" key="11">
    <source>
        <dbReference type="EMBL" id="NYS62380.1"/>
    </source>
</evidence>